<dbReference type="SFLD" id="SFLDS00005">
    <property type="entry name" value="Isoprenoid_Synthase_Type_I"/>
    <property type="match status" value="1"/>
</dbReference>
<evidence type="ECO:0000256" key="14">
    <source>
        <dbReference type="ARBA" id="ARBA00022857"/>
    </source>
</evidence>
<dbReference type="NCBIfam" id="TIGR01559">
    <property type="entry name" value="squal_synth"/>
    <property type="match status" value="1"/>
</dbReference>
<evidence type="ECO:0000256" key="20">
    <source>
        <dbReference type="ARBA" id="ARBA00023221"/>
    </source>
</evidence>
<evidence type="ECO:0000256" key="8">
    <source>
        <dbReference type="ARBA" id="ARBA00022548"/>
    </source>
</evidence>
<evidence type="ECO:0000256" key="21">
    <source>
        <dbReference type="ARBA" id="ARBA00045166"/>
    </source>
</evidence>
<evidence type="ECO:0000313" key="29">
    <source>
        <dbReference type="Proteomes" id="UP000007635"/>
    </source>
</evidence>
<dbReference type="InterPro" id="IPR006449">
    <property type="entry name" value="Squal_synth-like"/>
</dbReference>
<comment type="catalytic activity">
    <reaction evidence="26">
        <text>2 (2E,6E)-farnesyl diphosphate + NADPH + H(+) = squalene + 2 diphosphate + NADP(+)</text>
        <dbReference type="Rhea" id="RHEA:32295"/>
        <dbReference type="ChEBI" id="CHEBI:15378"/>
        <dbReference type="ChEBI" id="CHEBI:15440"/>
        <dbReference type="ChEBI" id="CHEBI:33019"/>
        <dbReference type="ChEBI" id="CHEBI:57783"/>
        <dbReference type="ChEBI" id="CHEBI:58349"/>
        <dbReference type="ChEBI" id="CHEBI:175763"/>
        <dbReference type="EC" id="2.5.1.21"/>
    </reaction>
</comment>
<dbReference type="CDD" id="cd00683">
    <property type="entry name" value="Trans_IPPS_HH"/>
    <property type="match status" value="1"/>
</dbReference>
<keyword evidence="16" id="KW-0520">NAD</keyword>
<keyword evidence="19" id="KW-1207">Sterol metabolism</keyword>
<sequence>MCSTQVPRLHKCNEQVWFPWRMNNGPITDRAPLPVRLGGASHQALWSPIGRRAVCPWPESQSEASLDLTTSQTGKPHSLRGAAAARCFSATPRSDGEHLSSFTRQFVRITAESPRSDMDILKSLAHPEEIFNLFKFKMGGCRTIMPKLNYESMSESLRTCYLYLNQTSRSFAAVIQALDGELRHAVCIFYLVLRALDTVEDDMTIPLDKKVPMLNDFHTYLYQDAWCFTESQEKDRQVLADFPTISLEFRNLAQEYRDVISDICHRMGEGMAEFLEKKVGSMKEWDLYCHYVAGLVGIGLSRLFSASQLEDPEVGRDTELANSMGLFLQKTNIIRDYLEDTQVGRAFWPQEVERVPFCPAGSVFDWNQNGTCFSRHSPSSVDEVLPPGVPRAGLESVRGPSGGLCPSGEAGVGSLLSQPAGHRRSEARSGRHRLPVPPAQPERLQFLCHSAGDGDSYSVVMLQQPHGVQGSGEDQEGTGRHTHDGSHQHERRADHHLPVQPGDLTEGLPGGPDAGQNPAHPGCDQGEVGPARVQPARQDPPHVAHVPVCRHAARRSQLAVPQHHRGTGSGHGRHARTVKPPPIL</sequence>
<feature type="region of interest" description="Disordered" evidence="27">
    <location>
        <begin position="466"/>
        <end position="541"/>
    </location>
</feature>
<evidence type="ECO:0000256" key="15">
    <source>
        <dbReference type="ARBA" id="ARBA00022989"/>
    </source>
</evidence>
<dbReference type="InterPro" id="IPR019845">
    <property type="entry name" value="Squalene/phytoene_synthase_CS"/>
</dbReference>
<dbReference type="PANTHER" id="PTHR11626">
    <property type="entry name" value="FARNESYL-DIPHOSPHATE FARNESYLTRANSFERASE"/>
    <property type="match status" value="1"/>
</dbReference>
<evidence type="ECO:0000256" key="3">
    <source>
        <dbReference type="ARBA" id="ARBA00005057"/>
    </source>
</evidence>
<keyword evidence="18" id="KW-0472">Membrane</keyword>
<evidence type="ECO:0000256" key="12">
    <source>
        <dbReference type="ARBA" id="ARBA00022824"/>
    </source>
</evidence>
<dbReference type="PANTHER" id="PTHR11626:SF2">
    <property type="entry name" value="SQUALENE SYNTHASE"/>
    <property type="match status" value="1"/>
</dbReference>
<comment type="subcellular location">
    <subcellularLocation>
        <location evidence="2">Endoplasmic reticulum membrane</location>
        <topology evidence="2">Multi-pass membrane protein</topology>
    </subcellularLocation>
</comment>
<evidence type="ECO:0000256" key="19">
    <source>
        <dbReference type="ARBA" id="ARBA00023166"/>
    </source>
</evidence>
<dbReference type="InterPro" id="IPR008949">
    <property type="entry name" value="Isoprenoid_synthase_dom_sf"/>
</dbReference>
<keyword evidence="10" id="KW-0812">Transmembrane</keyword>
<keyword evidence="12" id="KW-0256">Endoplasmic reticulum</keyword>
<keyword evidence="29" id="KW-1185">Reference proteome</keyword>
<dbReference type="InterPro" id="IPR044844">
    <property type="entry name" value="Trans_IPPS_euk-type"/>
</dbReference>
<reference evidence="28" key="3">
    <citation type="submission" date="2025-09" db="UniProtKB">
        <authorList>
            <consortium name="Ensembl"/>
        </authorList>
    </citation>
    <scope>IDENTIFICATION</scope>
</reference>
<protein>
    <recommendedName>
        <fullName evidence="6 26">Squalene synthase</fullName>
        <shortName evidence="26">SQS</shortName>
        <shortName evidence="26">SS</shortName>
        <ecNumber evidence="5 26">2.5.1.21</ecNumber>
    </recommendedName>
</protein>
<comment type="pathway">
    <text evidence="3 26">Terpene metabolism; lanosterol biosynthesis; lanosterol from farnesyl diphosphate: step 1/3.</text>
</comment>
<name>A0AAQ4P5V8_GASAC</name>
<dbReference type="GO" id="GO:0006695">
    <property type="term" value="P:cholesterol biosynthetic process"/>
    <property type="evidence" value="ECO:0007669"/>
    <property type="project" value="TreeGrafter"/>
</dbReference>
<evidence type="ECO:0000256" key="6">
    <source>
        <dbReference type="ARBA" id="ARBA00015135"/>
    </source>
</evidence>
<comment type="similarity">
    <text evidence="4 26">Belongs to the phytoene/squalene synthase family.</text>
</comment>
<dbReference type="GO" id="GO:0055056">
    <property type="term" value="F:D-glucose transmembrane transporter activity"/>
    <property type="evidence" value="ECO:0007669"/>
    <property type="project" value="UniProtKB-UniRule"/>
</dbReference>
<dbReference type="FunFam" id="1.10.600.10:FF:000053">
    <property type="entry name" value="Squalene synthase"/>
    <property type="match status" value="1"/>
</dbReference>
<reference evidence="28" key="2">
    <citation type="submission" date="2025-08" db="UniProtKB">
        <authorList>
            <consortium name="Ensembl"/>
        </authorList>
    </citation>
    <scope>IDENTIFICATION</scope>
</reference>
<comment type="catalytic activity">
    <reaction evidence="23 26">
        <text>presqualene diphosphate + NADH + H(+) = squalene + diphosphate + NAD(+)</text>
        <dbReference type="Rhea" id="RHEA:22228"/>
        <dbReference type="ChEBI" id="CHEBI:15378"/>
        <dbReference type="ChEBI" id="CHEBI:15440"/>
        <dbReference type="ChEBI" id="CHEBI:33019"/>
        <dbReference type="ChEBI" id="CHEBI:57310"/>
        <dbReference type="ChEBI" id="CHEBI:57540"/>
        <dbReference type="ChEBI" id="CHEBI:57945"/>
    </reaction>
    <physiologicalReaction direction="left-to-right" evidence="23 26">
        <dbReference type="Rhea" id="RHEA:22229"/>
    </physiologicalReaction>
</comment>
<evidence type="ECO:0000256" key="27">
    <source>
        <dbReference type="SAM" id="MobiDB-lite"/>
    </source>
</evidence>
<keyword evidence="20" id="KW-0753">Steroid metabolism</keyword>
<evidence type="ECO:0000313" key="28">
    <source>
        <dbReference type="Ensembl" id="ENSGACP00000034216.1"/>
    </source>
</evidence>
<evidence type="ECO:0000256" key="1">
    <source>
        <dbReference type="ARBA" id="ARBA00001946"/>
    </source>
</evidence>
<keyword evidence="9 26" id="KW-0808">Transferase</keyword>
<feature type="compositionally biased region" description="Basic and acidic residues" evidence="27">
    <location>
        <begin position="477"/>
        <end position="497"/>
    </location>
</feature>
<evidence type="ECO:0000256" key="23">
    <source>
        <dbReference type="ARBA" id="ARBA00047541"/>
    </source>
</evidence>
<dbReference type="GO" id="GO:0051996">
    <property type="term" value="F:squalene synthase [NAD(P)H] activity"/>
    <property type="evidence" value="ECO:0007669"/>
    <property type="project" value="UniProtKB-UniRule"/>
</dbReference>
<evidence type="ECO:0000256" key="24">
    <source>
        <dbReference type="ARBA" id="ARBA00048315"/>
    </source>
</evidence>
<feature type="region of interest" description="Disordered" evidence="27">
    <location>
        <begin position="555"/>
        <end position="584"/>
    </location>
</feature>
<dbReference type="Gene3D" id="1.10.600.10">
    <property type="entry name" value="Farnesyl Diphosphate Synthase"/>
    <property type="match status" value="1"/>
</dbReference>
<dbReference type="AlphaFoldDB" id="A0AAQ4P5V8"/>
<keyword evidence="13" id="KW-0460">Magnesium</keyword>
<dbReference type="PROSITE" id="PS01044">
    <property type="entry name" value="SQUALEN_PHYTOEN_SYN_1"/>
    <property type="match status" value="1"/>
</dbReference>
<evidence type="ECO:0000256" key="18">
    <source>
        <dbReference type="ARBA" id="ARBA00023136"/>
    </source>
</evidence>
<dbReference type="InterPro" id="IPR002060">
    <property type="entry name" value="Squ/phyt_synthse"/>
</dbReference>
<comment type="catalytic activity">
    <reaction evidence="22 26">
        <text>presqualene diphosphate + NADPH + H(+) = squalene + diphosphate + NADP(+)</text>
        <dbReference type="Rhea" id="RHEA:22232"/>
        <dbReference type="ChEBI" id="CHEBI:15378"/>
        <dbReference type="ChEBI" id="CHEBI:15440"/>
        <dbReference type="ChEBI" id="CHEBI:33019"/>
        <dbReference type="ChEBI" id="CHEBI:57310"/>
        <dbReference type="ChEBI" id="CHEBI:57783"/>
        <dbReference type="ChEBI" id="CHEBI:58349"/>
    </reaction>
    <physiologicalReaction direction="left-to-right" evidence="22 26">
        <dbReference type="Rhea" id="RHEA:22233"/>
    </physiologicalReaction>
</comment>
<dbReference type="GeneTree" id="ENSGT00390000016034"/>
<comment type="function">
    <text evidence="21">Catalyzes the condensation of 2 farnesyl pyrophosphate (FPP) moieties to form squalene. Proceeds in two distinct steps. In the first half-reaction, two molecules of FPP react to form the stable presqualene diphosphate intermediate (PSQPP), with concomitant release of a proton and a molecule of inorganic diphosphate. In the second half-reaction, PSQPP undergoes heterolysis, isomerization, and reduction with NADPH or NADH to form squalene. It is the first committed enzyme of the sterol biosynthesis pathway.</text>
</comment>
<keyword evidence="11" id="KW-0479">Metal-binding</keyword>
<keyword evidence="8" id="KW-0153">Cholesterol metabolism</keyword>
<accession>A0AAQ4P5V8</accession>
<dbReference type="SUPFAM" id="SSF48576">
    <property type="entry name" value="Terpenoid synthases"/>
    <property type="match status" value="1"/>
</dbReference>
<evidence type="ECO:0000256" key="4">
    <source>
        <dbReference type="ARBA" id="ARBA00006251"/>
    </source>
</evidence>
<dbReference type="EC" id="2.5.1.21" evidence="5 26"/>
<evidence type="ECO:0000256" key="26">
    <source>
        <dbReference type="RuleBase" id="RU368088"/>
    </source>
</evidence>
<feature type="compositionally biased region" description="Basic residues" evidence="27">
    <location>
        <begin position="562"/>
        <end position="577"/>
    </location>
</feature>
<keyword evidence="17" id="KW-0443">Lipid metabolism</keyword>
<keyword evidence="7" id="KW-0444">Lipid biosynthesis</keyword>
<evidence type="ECO:0000256" key="7">
    <source>
        <dbReference type="ARBA" id="ARBA00022516"/>
    </source>
</evidence>
<comment type="cofactor">
    <cofactor evidence="1 26">
        <name>Mg(2+)</name>
        <dbReference type="ChEBI" id="CHEBI:18420"/>
    </cofactor>
</comment>
<dbReference type="SFLD" id="SFLDG01018">
    <property type="entry name" value="Squalene/Phytoene_Synthase_Lik"/>
    <property type="match status" value="1"/>
</dbReference>
<evidence type="ECO:0000256" key="16">
    <source>
        <dbReference type="ARBA" id="ARBA00023027"/>
    </source>
</evidence>
<dbReference type="Ensembl" id="ENSGACT00000080698.1">
    <property type="protein sequence ID" value="ENSGACP00000034216.1"/>
    <property type="gene ID" value="ENSGACG00000010266.2"/>
</dbReference>
<dbReference type="PROSITE" id="PS01045">
    <property type="entry name" value="SQUALEN_PHYTOEN_SYN_2"/>
    <property type="match status" value="1"/>
</dbReference>
<proteinExistence type="inferred from homology"/>
<keyword evidence="14" id="KW-0521">NADP</keyword>
<evidence type="ECO:0000256" key="5">
    <source>
        <dbReference type="ARBA" id="ARBA00012373"/>
    </source>
</evidence>
<keyword evidence="15" id="KW-1133">Transmembrane helix</keyword>
<dbReference type="Pfam" id="PF00494">
    <property type="entry name" value="SQS_PSY"/>
    <property type="match status" value="1"/>
</dbReference>
<evidence type="ECO:0000256" key="2">
    <source>
        <dbReference type="ARBA" id="ARBA00004477"/>
    </source>
</evidence>
<comment type="catalytic activity">
    <reaction evidence="24 26">
        <text>2 (2E,6E)-farnesyl diphosphate = presqualene diphosphate + diphosphate</text>
        <dbReference type="Rhea" id="RHEA:22672"/>
        <dbReference type="ChEBI" id="CHEBI:33019"/>
        <dbReference type="ChEBI" id="CHEBI:57310"/>
        <dbReference type="ChEBI" id="CHEBI:175763"/>
    </reaction>
    <physiologicalReaction direction="left-to-right" evidence="24 26">
        <dbReference type="Rhea" id="RHEA:22673"/>
    </physiologicalReaction>
</comment>
<evidence type="ECO:0000256" key="11">
    <source>
        <dbReference type="ARBA" id="ARBA00022723"/>
    </source>
</evidence>
<dbReference type="Proteomes" id="UP000007635">
    <property type="component" value="Chromosome XVIII"/>
</dbReference>
<evidence type="ECO:0000256" key="9">
    <source>
        <dbReference type="ARBA" id="ARBA00022679"/>
    </source>
</evidence>
<dbReference type="GO" id="GO:0045338">
    <property type="term" value="P:farnesyl diphosphate metabolic process"/>
    <property type="evidence" value="ECO:0007669"/>
    <property type="project" value="InterPro"/>
</dbReference>
<evidence type="ECO:0000256" key="17">
    <source>
        <dbReference type="ARBA" id="ARBA00023098"/>
    </source>
</evidence>
<dbReference type="InterPro" id="IPR033904">
    <property type="entry name" value="Trans_IPPS_HH"/>
</dbReference>
<dbReference type="GO" id="GO:0046872">
    <property type="term" value="F:metal ion binding"/>
    <property type="evidence" value="ECO:0007669"/>
    <property type="project" value="UniProtKB-KW"/>
</dbReference>
<evidence type="ECO:0000256" key="22">
    <source>
        <dbReference type="ARBA" id="ARBA00047468"/>
    </source>
</evidence>
<comment type="catalytic activity">
    <reaction evidence="25">
        <text>2 (2E,6E)-farnesyl diphosphate + NADH + H(+) = squalene + 2 diphosphate + NAD(+)</text>
        <dbReference type="Rhea" id="RHEA:32299"/>
        <dbReference type="ChEBI" id="CHEBI:15378"/>
        <dbReference type="ChEBI" id="CHEBI:15440"/>
        <dbReference type="ChEBI" id="CHEBI:33019"/>
        <dbReference type="ChEBI" id="CHEBI:57540"/>
        <dbReference type="ChEBI" id="CHEBI:57945"/>
        <dbReference type="ChEBI" id="CHEBI:175763"/>
        <dbReference type="EC" id="2.5.1.21"/>
    </reaction>
    <physiologicalReaction direction="left-to-right" evidence="25">
        <dbReference type="Rhea" id="RHEA:32300"/>
    </physiologicalReaction>
</comment>
<evidence type="ECO:0000256" key="25">
    <source>
        <dbReference type="ARBA" id="ARBA00048854"/>
    </source>
</evidence>
<reference evidence="28 29" key="1">
    <citation type="journal article" date="2021" name="G3 (Bethesda)">
        <title>Improved contiguity of the threespine stickleback genome using long-read sequencing.</title>
        <authorList>
            <person name="Nath S."/>
            <person name="Shaw D.E."/>
            <person name="White M.A."/>
        </authorList>
    </citation>
    <scope>NUCLEOTIDE SEQUENCE [LARGE SCALE GENOMIC DNA]</scope>
    <source>
        <strain evidence="28 29">Lake Benthic</strain>
    </source>
</reference>
<organism evidence="28 29">
    <name type="scientific">Gasterosteus aculeatus aculeatus</name>
    <name type="common">three-spined stickleback</name>
    <dbReference type="NCBI Taxonomy" id="481459"/>
    <lineage>
        <taxon>Eukaryota</taxon>
        <taxon>Metazoa</taxon>
        <taxon>Chordata</taxon>
        <taxon>Craniata</taxon>
        <taxon>Vertebrata</taxon>
        <taxon>Euteleostomi</taxon>
        <taxon>Actinopterygii</taxon>
        <taxon>Neopterygii</taxon>
        <taxon>Teleostei</taxon>
        <taxon>Neoteleostei</taxon>
        <taxon>Acanthomorphata</taxon>
        <taxon>Eupercaria</taxon>
        <taxon>Perciformes</taxon>
        <taxon>Cottioidei</taxon>
        <taxon>Gasterosteales</taxon>
        <taxon>Gasterosteidae</taxon>
        <taxon>Gasterosteus</taxon>
    </lineage>
</organism>
<evidence type="ECO:0000256" key="13">
    <source>
        <dbReference type="ARBA" id="ARBA00022842"/>
    </source>
</evidence>
<feature type="region of interest" description="Disordered" evidence="27">
    <location>
        <begin position="400"/>
        <end position="438"/>
    </location>
</feature>
<dbReference type="GO" id="GO:0005789">
    <property type="term" value="C:endoplasmic reticulum membrane"/>
    <property type="evidence" value="ECO:0007669"/>
    <property type="project" value="UniProtKB-SubCell"/>
</dbReference>
<evidence type="ECO:0000256" key="10">
    <source>
        <dbReference type="ARBA" id="ARBA00022692"/>
    </source>
</evidence>